<keyword evidence="1" id="KW-0812">Transmembrane</keyword>
<evidence type="ECO:0000313" key="2">
    <source>
        <dbReference type="EMBL" id="QDP39656.1"/>
    </source>
</evidence>
<dbReference type="Proteomes" id="UP000315215">
    <property type="component" value="Chromosome"/>
</dbReference>
<evidence type="ECO:0000313" key="3">
    <source>
        <dbReference type="Proteomes" id="UP000315215"/>
    </source>
</evidence>
<keyword evidence="1" id="KW-1133">Transmembrane helix</keyword>
<evidence type="ECO:0000256" key="1">
    <source>
        <dbReference type="SAM" id="Phobius"/>
    </source>
</evidence>
<feature type="transmembrane region" description="Helical" evidence="1">
    <location>
        <begin position="116"/>
        <end position="135"/>
    </location>
</feature>
<protein>
    <submittedName>
        <fullName evidence="2">Uncharacterized protein</fullName>
    </submittedName>
</protein>
<sequence length="145" mass="16585">MRWKVVIFSLVMPGLGQWLNKQYLKSIFFICIEHILNRLAYINKALYFDLNGLHEEALSIVNVEYAMFYPGIYVLCALDSLLHVKETNNSVFLYWFALAGLLGTVGVIYARFVPVPVFSVGLMMVIFILIGTFHCTKINHSTELT</sequence>
<gene>
    <name evidence="2" type="ORF">FN924_05365</name>
</gene>
<dbReference type="OrthoDB" id="9792998at2"/>
<accession>A0A516KEB2</accession>
<keyword evidence="1" id="KW-0472">Membrane</keyword>
<dbReference type="KEGG" id="aqt:FN924_05365"/>
<reference evidence="2 3" key="1">
    <citation type="submission" date="2019-07" db="EMBL/GenBank/DDBJ databases">
        <authorList>
            <person name="Li J."/>
        </authorList>
    </citation>
    <scope>NUCLEOTIDE SEQUENCE [LARGE SCALE GENOMIC DNA]</scope>
    <source>
        <strain evidence="2 3">TKL69</strain>
    </source>
</reference>
<organism evidence="2 3">
    <name type="scientific">Radiobacillus deserti</name>
    <dbReference type="NCBI Taxonomy" id="2594883"/>
    <lineage>
        <taxon>Bacteria</taxon>
        <taxon>Bacillati</taxon>
        <taxon>Bacillota</taxon>
        <taxon>Bacilli</taxon>
        <taxon>Bacillales</taxon>
        <taxon>Bacillaceae</taxon>
        <taxon>Radiobacillus</taxon>
    </lineage>
</organism>
<keyword evidence="3" id="KW-1185">Reference proteome</keyword>
<dbReference type="EMBL" id="CP041666">
    <property type="protein sequence ID" value="QDP39656.1"/>
    <property type="molecule type" value="Genomic_DNA"/>
</dbReference>
<dbReference type="AlphaFoldDB" id="A0A516KEB2"/>
<feature type="transmembrane region" description="Helical" evidence="1">
    <location>
        <begin position="91"/>
        <end position="110"/>
    </location>
</feature>
<name>A0A516KEB2_9BACI</name>
<dbReference type="RefSeq" id="WP_143892458.1">
    <property type="nucleotide sequence ID" value="NZ_CP041666.1"/>
</dbReference>
<proteinExistence type="predicted"/>